<dbReference type="InterPro" id="IPR015424">
    <property type="entry name" value="PyrdxlP-dep_Trfase"/>
</dbReference>
<keyword evidence="8 11" id="KW-0718">Serine biosynthesis</keyword>
<evidence type="ECO:0000256" key="4">
    <source>
        <dbReference type="ARBA" id="ARBA00022576"/>
    </source>
</evidence>
<evidence type="ECO:0000256" key="2">
    <source>
        <dbReference type="ARBA" id="ARBA00005099"/>
    </source>
</evidence>
<dbReference type="EMBL" id="JANTQA010000060">
    <property type="protein sequence ID" value="KAJ3427736.1"/>
    <property type="molecule type" value="Genomic_DNA"/>
</dbReference>
<dbReference type="InterPro" id="IPR000192">
    <property type="entry name" value="Aminotrans_V_dom"/>
</dbReference>
<evidence type="ECO:0000313" key="14">
    <source>
        <dbReference type="Proteomes" id="UP001146793"/>
    </source>
</evidence>
<evidence type="ECO:0000256" key="9">
    <source>
        <dbReference type="ARBA" id="ARBA00049007"/>
    </source>
</evidence>
<dbReference type="InterPro" id="IPR022278">
    <property type="entry name" value="Pser_aminoTfrase"/>
</dbReference>
<evidence type="ECO:0000259" key="12">
    <source>
        <dbReference type="Pfam" id="PF00266"/>
    </source>
</evidence>
<evidence type="ECO:0000256" key="3">
    <source>
        <dbReference type="ARBA" id="ARBA00006904"/>
    </source>
</evidence>
<evidence type="ECO:0000256" key="6">
    <source>
        <dbReference type="ARBA" id="ARBA00022679"/>
    </source>
</evidence>
<dbReference type="NCBIfam" id="NF003764">
    <property type="entry name" value="PRK05355.1"/>
    <property type="match status" value="1"/>
</dbReference>
<keyword evidence="7" id="KW-0663">Pyridoxal phosphate</keyword>
<dbReference type="GO" id="GO:0004648">
    <property type="term" value="F:O-phospho-L-serine:2-oxoglutarate aminotransferase activity"/>
    <property type="evidence" value="ECO:0007669"/>
    <property type="project" value="UniProtKB-EC"/>
</dbReference>
<dbReference type="Pfam" id="PF00266">
    <property type="entry name" value="Aminotran_5"/>
    <property type="match status" value="1"/>
</dbReference>
<feature type="domain" description="Aminotransferase class V" evidence="12">
    <location>
        <begin position="8"/>
        <end position="309"/>
    </location>
</feature>
<dbReference type="Proteomes" id="UP001146793">
    <property type="component" value="Unassembled WGS sequence"/>
</dbReference>
<name>A0AAV7YGJ9_9EUKA</name>
<evidence type="ECO:0000256" key="10">
    <source>
        <dbReference type="RuleBase" id="RU004504"/>
    </source>
</evidence>
<evidence type="ECO:0000256" key="1">
    <source>
        <dbReference type="ARBA" id="ARBA00001933"/>
    </source>
</evidence>
<evidence type="ECO:0000256" key="7">
    <source>
        <dbReference type="ARBA" id="ARBA00022898"/>
    </source>
</evidence>
<keyword evidence="6 11" id="KW-0808">Transferase</keyword>
<sequence>MTTERSINFSAGPAIIPESVLQKASKEMLNWNNTGMSLMELSHRSGPFKELIAKIEQDLIDLLKIPETHKVLFLQGGAHFMFSGVPLNLMGENGKGDYILTGNWSTRAMNEAKKYGKVNVVCKPDEFNKIPPKEEWNLSTDASYVYYCDNETVKGVEFPDIPDVGDVPLVCDMSSNFLSRPFDVSKFGCVYACAQKNFGMAGLTIAIVRKDLIGKQLPYTPMMLDFELQAKANSMFNTPSTYAIYIAGLIFDWLKEQGGLEEIAKINLKKCKLIYDAIDNSNGFYKSPVEIKSRSRMNIPFVCKNKEWETEWLEGAAKLKLVSLKGHRSVGGFRAKSEIENRELYSLSPQLIELSDIINKLSDRSEEIFKSGSTNKCESFMNSRTKFVEKRFNITKQWEMRCQFSALNRELPEWKTILMEQLGTKTLNINKGEFNGEIELFTEVDESNEIIGFVEEDLQKEDSYNENDIEEIEEILTSGRNIIPDLMDDDVFGISFDKRLPISFTENTLLFEIDREKNK</sequence>
<dbReference type="PANTHER" id="PTHR43247:SF1">
    <property type="entry name" value="PHOSPHOSERINE AMINOTRANSFERASE"/>
    <property type="match status" value="1"/>
</dbReference>
<dbReference type="PROSITE" id="PS00595">
    <property type="entry name" value="AA_TRANSFER_CLASS_5"/>
    <property type="match status" value="1"/>
</dbReference>
<dbReference type="Gene3D" id="3.90.1150.10">
    <property type="entry name" value="Aspartate Aminotransferase, domain 1"/>
    <property type="match status" value="1"/>
</dbReference>
<evidence type="ECO:0000256" key="5">
    <source>
        <dbReference type="ARBA" id="ARBA00022605"/>
    </source>
</evidence>
<dbReference type="SUPFAM" id="SSF53383">
    <property type="entry name" value="PLP-dependent transferases"/>
    <property type="match status" value="1"/>
</dbReference>
<dbReference type="PANTHER" id="PTHR43247">
    <property type="entry name" value="PHOSPHOSERINE AMINOTRANSFERASE"/>
    <property type="match status" value="1"/>
</dbReference>
<comment type="cofactor">
    <cofactor evidence="1 10">
        <name>pyridoxal 5'-phosphate</name>
        <dbReference type="ChEBI" id="CHEBI:597326"/>
    </cofactor>
</comment>
<comment type="catalytic activity">
    <reaction evidence="9 11">
        <text>O-phospho-L-serine + 2-oxoglutarate = 3-phosphooxypyruvate + L-glutamate</text>
        <dbReference type="Rhea" id="RHEA:14329"/>
        <dbReference type="ChEBI" id="CHEBI:16810"/>
        <dbReference type="ChEBI" id="CHEBI:18110"/>
        <dbReference type="ChEBI" id="CHEBI:29985"/>
        <dbReference type="ChEBI" id="CHEBI:57524"/>
        <dbReference type="EC" id="2.6.1.52"/>
    </reaction>
</comment>
<organism evidence="13 14">
    <name type="scientific">Anaeramoeba flamelloides</name>
    <dbReference type="NCBI Taxonomy" id="1746091"/>
    <lineage>
        <taxon>Eukaryota</taxon>
        <taxon>Metamonada</taxon>
        <taxon>Anaeramoebidae</taxon>
        <taxon>Anaeramoeba</taxon>
    </lineage>
</organism>
<evidence type="ECO:0000256" key="11">
    <source>
        <dbReference type="RuleBase" id="RU004505"/>
    </source>
</evidence>
<dbReference type="GO" id="GO:0005737">
    <property type="term" value="C:cytoplasm"/>
    <property type="evidence" value="ECO:0007669"/>
    <property type="project" value="TreeGrafter"/>
</dbReference>
<proteinExistence type="inferred from homology"/>
<dbReference type="InterPro" id="IPR015422">
    <property type="entry name" value="PyrdxlP-dep_Trfase_small"/>
</dbReference>
<gene>
    <name evidence="13" type="ORF">M0812_25364</name>
</gene>
<dbReference type="Gene3D" id="3.40.640.10">
    <property type="entry name" value="Type I PLP-dependent aspartate aminotransferase-like (Major domain)"/>
    <property type="match status" value="1"/>
</dbReference>
<dbReference type="FunFam" id="3.40.640.10:FF:000010">
    <property type="entry name" value="Phosphoserine aminotransferase"/>
    <property type="match status" value="1"/>
</dbReference>
<evidence type="ECO:0000256" key="8">
    <source>
        <dbReference type="ARBA" id="ARBA00023299"/>
    </source>
</evidence>
<evidence type="ECO:0000313" key="13">
    <source>
        <dbReference type="EMBL" id="KAJ3427736.1"/>
    </source>
</evidence>
<comment type="pathway">
    <text evidence="2 11">Amino-acid biosynthesis; L-serine biosynthesis; L-serine from 3-phospho-D-glycerate: step 2/3.</text>
</comment>
<dbReference type="NCBIfam" id="TIGR01364">
    <property type="entry name" value="serC_1"/>
    <property type="match status" value="1"/>
</dbReference>
<dbReference type="AlphaFoldDB" id="A0AAV7YGJ9"/>
<keyword evidence="5 11" id="KW-0028">Amino-acid biosynthesis</keyword>
<dbReference type="InterPro" id="IPR015421">
    <property type="entry name" value="PyrdxlP-dep_Trfase_major"/>
</dbReference>
<reference evidence="13" key="1">
    <citation type="submission" date="2022-08" db="EMBL/GenBank/DDBJ databases">
        <title>Novel sulphate-reducing endosymbionts in the free-living metamonad Anaeramoeba.</title>
        <authorList>
            <person name="Jerlstrom-Hultqvist J."/>
            <person name="Cepicka I."/>
            <person name="Gallot-Lavallee L."/>
            <person name="Salas-Leiva D."/>
            <person name="Curtis B.A."/>
            <person name="Zahonova K."/>
            <person name="Pipaliya S."/>
            <person name="Dacks J."/>
            <person name="Roger A.J."/>
        </authorList>
    </citation>
    <scope>NUCLEOTIDE SEQUENCE</scope>
    <source>
        <strain evidence="13">Busselton2</strain>
    </source>
</reference>
<dbReference type="InterPro" id="IPR020578">
    <property type="entry name" value="Aminotrans_V_PyrdxlP_BS"/>
</dbReference>
<dbReference type="GO" id="GO:0006564">
    <property type="term" value="P:L-serine biosynthetic process"/>
    <property type="evidence" value="ECO:0007669"/>
    <property type="project" value="UniProtKB-KW"/>
</dbReference>
<keyword evidence="4 11" id="KW-0032">Aminotransferase</keyword>
<protein>
    <recommendedName>
        <fullName evidence="11">Phosphoserine aminotransferase</fullName>
        <ecNumber evidence="11">2.6.1.52</ecNumber>
    </recommendedName>
</protein>
<comment type="similarity">
    <text evidence="3">Belongs to the class-V pyridoxal-phosphate-dependent aminotransferase family. SerC subfamily.</text>
</comment>
<dbReference type="EC" id="2.6.1.52" evidence="11"/>
<dbReference type="GO" id="GO:0030170">
    <property type="term" value="F:pyridoxal phosphate binding"/>
    <property type="evidence" value="ECO:0007669"/>
    <property type="project" value="TreeGrafter"/>
</dbReference>
<accession>A0AAV7YGJ9</accession>
<comment type="caution">
    <text evidence="13">The sequence shown here is derived from an EMBL/GenBank/DDBJ whole genome shotgun (WGS) entry which is preliminary data.</text>
</comment>
<dbReference type="HAMAP" id="MF_00160">
    <property type="entry name" value="SerC_aminotrans_5"/>
    <property type="match status" value="1"/>
</dbReference>